<dbReference type="PANTHER" id="PTHR34512:SF30">
    <property type="entry name" value="OUTER MEMBRANE PROTEIN ASSEMBLY FACTOR BAMB"/>
    <property type="match status" value="1"/>
</dbReference>
<reference evidence="2" key="1">
    <citation type="submission" date="2022-10" db="EMBL/GenBank/DDBJ databases">
        <title>Streptomyces beihaiensis sp. nov., a chitin degrading actinobacterium, isolated from shrimp pond soil.</title>
        <authorList>
            <person name="Xie J."/>
            <person name="Shen N."/>
        </authorList>
    </citation>
    <scope>NUCLEOTIDE SEQUENCE</scope>
    <source>
        <strain evidence="2">GXMU-J5</strain>
    </source>
</reference>
<feature type="domain" description="Pyrrolo-quinoline quinone repeat" evidence="1">
    <location>
        <begin position="80"/>
        <end position="271"/>
    </location>
</feature>
<dbReference type="InterPro" id="IPR015943">
    <property type="entry name" value="WD40/YVTN_repeat-like_dom_sf"/>
</dbReference>
<dbReference type="RefSeq" id="WP_266601382.1">
    <property type="nucleotide sequence ID" value="NZ_JAPHNL010000240.1"/>
</dbReference>
<dbReference type="PANTHER" id="PTHR34512">
    <property type="entry name" value="CELL SURFACE PROTEIN"/>
    <property type="match status" value="1"/>
</dbReference>
<dbReference type="Gene3D" id="2.130.10.10">
    <property type="entry name" value="YVTN repeat-like/Quinoprotein amine dehydrogenase"/>
    <property type="match status" value="2"/>
</dbReference>
<dbReference type="InterPro" id="IPR002372">
    <property type="entry name" value="PQQ_rpt_dom"/>
</dbReference>
<sequence>MTTKELQPKQGQATPGTWATGKTLVKGRYDKLEAENISDDTDAWVKVLPGPICGTTPLVTVDGRTAVLFKDRHHGDVCNQVALIDLDTGEKTWQATFPGRAKMGYTDTPTTVTMARGVVLVSWQGKGAAAYDMQSGEKLWMRRTAPDCANWGFSGDRGILVVDECTPSGSDSDRFRVQKLEPRSGRVKWTYKADEGIQWVSLISSDPPVLGVGAGEADVTDLISLDERGKYRTTIRLDGGHYKVNCDTFLVDRCSRVVVGDGQAFITSEDDLVGAGHATNWVVGFDLATGKSRVKFDAGDDQLLHPIRMSGNKLLAYKSSYDNYAPQSLVSLDPASGKQREYFYFAVSSENIPLTYADNLSDVIVEDGRIFFGAHSVEGRGKKGDPSLVTTAFGIGRAG</sequence>
<dbReference type="InterPro" id="IPR011047">
    <property type="entry name" value="Quinoprotein_ADH-like_sf"/>
</dbReference>
<evidence type="ECO:0000313" key="2">
    <source>
        <dbReference type="EMBL" id="MCX3061766.1"/>
    </source>
</evidence>
<organism evidence="2 3">
    <name type="scientific">Streptomyces beihaiensis</name>
    <dbReference type="NCBI Taxonomy" id="2984495"/>
    <lineage>
        <taxon>Bacteria</taxon>
        <taxon>Bacillati</taxon>
        <taxon>Actinomycetota</taxon>
        <taxon>Actinomycetes</taxon>
        <taxon>Kitasatosporales</taxon>
        <taxon>Streptomycetaceae</taxon>
        <taxon>Streptomyces</taxon>
    </lineage>
</organism>
<dbReference type="Pfam" id="PF13360">
    <property type="entry name" value="PQQ_2"/>
    <property type="match status" value="1"/>
</dbReference>
<evidence type="ECO:0000313" key="3">
    <source>
        <dbReference type="Proteomes" id="UP001163064"/>
    </source>
</evidence>
<accession>A0ABT3TXK2</accession>
<evidence type="ECO:0000259" key="1">
    <source>
        <dbReference type="Pfam" id="PF13360"/>
    </source>
</evidence>
<comment type="caution">
    <text evidence="2">The sequence shown here is derived from an EMBL/GenBank/DDBJ whole genome shotgun (WGS) entry which is preliminary data.</text>
</comment>
<dbReference type="Proteomes" id="UP001163064">
    <property type="component" value="Unassembled WGS sequence"/>
</dbReference>
<dbReference type="SUPFAM" id="SSF50998">
    <property type="entry name" value="Quinoprotein alcohol dehydrogenase-like"/>
    <property type="match status" value="1"/>
</dbReference>
<proteinExistence type="predicted"/>
<dbReference type="EMBL" id="JAPHNL010000240">
    <property type="protein sequence ID" value="MCX3061766.1"/>
    <property type="molecule type" value="Genomic_DNA"/>
</dbReference>
<keyword evidence="3" id="KW-1185">Reference proteome</keyword>
<name>A0ABT3TXK2_9ACTN</name>
<gene>
    <name evidence="2" type="ORF">OFY01_18770</name>
</gene>
<protein>
    <submittedName>
        <fullName evidence="2">PQQ-like beta-propeller repeat protein</fullName>
    </submittedName>
</protein>